<keyword evidence="8" id="KW-1185">Reference proteome</keyword>
<keyword evidence="1" id="KW-0479">Metal-binding</keyword>
<proteinExistence type="predicted"/>
<evidence type="ECO:0000256" key="4">
    <source>
        <dbReference type="ARBA" id="ARBA00032460"/>
    </source>
</evidence>
<comment type="caution">
    <text evidence="7">The sequence shown here is derived from an EMBL/GenBank/DDBJ whole genome shotgun (WGS) entry which is preliminary data.</text>
</comment>
<dbReference type="InterPro" id="IPR004360">
    <property type="entry name" value="Glyas_Fos-R_dOase_dom"/>
</dbReference>
<dbReference type="InterPro" id="IPR018146">
    <property type="entry name" value="Glyoxalase_1_CS"/>
</dbReference>
<protein>
    <recommendedName>
        <fullName evidence="3">Aldoketomutase</fullName>
    </recommendedName>
    <alternativeName>
        <fullName evidence="2">Ketone-aldehyde mutase</fullName>
    </alternativeName>
    <alternativeName>
        <fullName evidence="4">Methylglyoxalase</fullName>
    </alternativeName>
    <alternativeName>
        <fullName evidence="5">S-D-lactoylglutathione methylglyoxal lyase</fullName>
    </alternativeName>
</protein>
<dbReference type="GO" id="GO:0005737">
    <property type="term" value="C:cytoplasm"/>
    <property type="evidence" value="ECO:0007669"/>
    <property type="project" value="TreeGrafter"/>
</dbReference>
<evidence type="ECO:0000256" key="3">
    <source>
        <dbReference type="ARBA" id="ARBA00030892"/>
    </source>
</evidence>
<dbReference type="GO" id="GO:0046872">
    <property type="term" value="F:metal ion binding"/>
    <property type="evidence" value="ECO:0007669"/>
    <property type="project" value="UniProtKB-KW"/>
</dbReference>
<reference evidence="7 8" key="1">
    <citation type="journal article" date="2016" name="Appl. Environ. Microbiol.">
        <title>Function and Phylogeny of Bacterial Butyryl Coenzyme A:Acetate Transferases and Their Diversity in the Proximal Colon of Swine.</title>
        <authorList>
            <person name="Trachsel J."/>
            <person name="Bayles D.O."/>
            <person name="Looft T."/>
            <person name="Levine U.Y."/>
            <person name="Allen H.K."/>
        </authorList>
    </citation>
    <scope>NUCLEOTIDE SEQUENCE [LARGE SCALE GENOMIC DNA]</scope>
    <source>
        <strain evidence="7 8">35-6-1</strain>
    </source>
</reference>
<evidence type="ECO:0000256" key="1">
    <source>
        <dbReference type="ARBA" id="ARBA00022723"/>
    </source>
</evidence>
<dbReference type="SUPFAM" id="SSF54593">
    <property type="entry name" value="Glyoxalase/Bleomycin resistance protein/Dihydroxybiphenyl dioxygenase"/>
    <property type="match status" value="1"/>
</dbReference>
<accession>A0A1U7LYF7</accession>
<dbReference type="PROSITE" id="PS00934">
    <property type="entry name" value="GLYOXALASE_I_1"/>
    <property type="match status" value="1"/>
</dbReference>
<dbReference type="GO" id="GO:0004462">
    <property type="term" value="F:lactoylglutathione lyase activity"/>
    <property type="evidence" value="ECO:0007669"/>
    <property type="project" value="InterPro"/>
</dbReference>
<keyword evidence="7" id="KW-0456">Lyase</keyword>
<dbReference type="InterPro" id="IPR029068">
    <property type="entry name" value="Glyas_Bleomycin-R_OHBP_Dase"/>
</dbReference>
<evidence type="ECO:0000259" key="6">
    <source>
        <dbReference type="PROSITE" id="PS51819"/>
    </source>
</evidence>
<evidence type="ECO:0000256" key="2">
    <source>
        <dbReference type="ARBA" id="ARBA00030291"/>
    </source>
</evidence>
<evidence type="ECO:0000313" key="8">
    <source>
        <dbReference type="Proteomes" id="UP000187166"/>
    </source>
</evidence>
<evidence type="ECO:0000313" key="7">
    <source>
        <dbReference type="EMBL" id="OLR64462.1"/>
    </source>
</evidence>
<dbReference type="Pfam" id="PF00903">
    <property type="entry name" value="Glyoxalase"/>
    <property type="match status" value="1"/>
</dbReference>
<gene>
    <name evidence="7" type="ORF">BIV18_02330</name>
</gene>
<feature type="domain" description="VOC" evidence="6">
    <location>
        <begin position="2"/>
        <end position="123"/>
    </location>
</feature>
<dbReference type="PANTHER" id="PTHR46036">
    <property type="entry name" value="LACTOYLGLUTATHIONE LYASE"/>
    <property type="match status" value="1"/>
</dbReference>
<dbReference type="Proteomes" id="UP000187166">
    <property type="component" value="Unassembled WGS sequence"/>
</dbReference>
<dbReference type="Gene3D" id="3.10.180.10">
    <property type="entry name" value="2,3-Dihydroxybiphenyl 1,2-Dioxygenase, domain 1"/>
    <property type="match status" value="1"/>
</dbReference>
<name>A0A1U7LYF7_9FIRM</name>
<dbReference type="eggNOG" id="COG0346">
    <property type="taxonomic scope" value="Bacteria"/>
</dbReference>
<dbReference type="STRING" id="1465756.BIV18_02330"/>
<dbReference type="PANTHER" id="PTHR46036:SF5">
    <property type="entry name" value="LACTOYLGLUTATHIONE LYASE"/>
    <property type="match status" value="1"/>
</dbReference>
<dbReference type="AlphaFoldDB" id="A0A1U7LYF7"/>
<dbReference type="InterPro" id="IPR037523">
    <property type="entry name" value="VOC_core"/>
</dbReference>
<evidence type="ECO:0000256" key="5">
    <source>
        <dbReference type="ARBA" id="ARBA00033298"/>
    </source>
</evidence>
<dbReference type="EMBL" id="MJIH01000001">
    <property type="protein sequence ID" value="OLR64462.1"/>
    <property type="molecule type" value="Genomic_DNA"/>
</dbReference>
<dbReference type="PROSITE" id="PS51819">
    <property type="entry name" value="VOC"/>
    <property type="match status" value="1"/>
</dbReference>
<organism evidence="7 8">
    <name type="scientific">Peptoniphilus porci</name>
    <dbReference type="NCBI Taxonomy" id="2652280"/>
    <lineage>
        <taxon>Bacteria</taxon>
        <taxon>Bacillati</taxon>
        <taxon>Bacillota</taxon>
        <taxon>Tissierellia</taxon>
        <taxon>Tissierellales</taxon>
        <taxon>Peptoniphilaceae</taxon>
        <taxon>Peptoniphilus</taxon>
    </lineage>
</organism>
<dbReference type="GO" id="GO:0019243">
    <property type="term" value="P:methylglyoxal catabolic process to D-lactate via S-lactoyl-glutathione"/>
    <property type="evidence" value="ECO:0007669"/>
    <property type="project" value="TreeGrafter"/>
</dbReference>
<sequence>MKFLHTMIRVKDLERSEKFYKEALGFVESRRKDFPEDEFTLLYLKLEDSPYELELTYNYDGRDYTIGDGYGHIAISHKDIKSFREELKNKGYDVTELKALSDKSDHYFFIKDPDGYKIEVIGEK</sequence>